<evidence type="ECO:0000313" key="2">
    <source>
        <dbReference type="Proteomes" id="UP000431269"/>
    </source>
</evidence>
<organism evidence="1 2">
    <name type="scientific">Terricaulis silvestris</name>
    <dbReference type="NCBI Taxonomy" id="2686094"/>
    <lineage>
        <taxon>Bacteria</taxon>
        <taxon>Pseudomonadati</taxon>
        <taxon>Pseudomonadota</taxon>
        <taxon>Alphaproteobacteria</taxon>
        <taxon>Caulobacterales</taxon>
        <taxon>Caulobacteraceae</taxon>
        <taxon>Terricaulis</taxon>
    </lineage>
</organism>
<protein>
    <submittedName>
        <fullName evidence="1">Uncharacterized protein</fullName>
    </submittedName>
</protein>
<dbReference type="RefSeq" id="WP_158765525.1">
    <property type="nucleotide sequence ID" value="NZ_CP047045.1"/>
</dbReference>
<gene>
    <name evidence="1" type="ORF">DSM104635_01418</name>
</gene>
<name>A0A6I6MMM6_9CAUL</name>
<dbReference type="EMBL" id="CP047045">
    <property type="protein sequence ID" value="QGZ94598.1"/>
    <property type="molecule type" value="Genomic_DNA"/>
</dbReference>
<dbReference type="AlphaFoldDB" id="A0A6I6MMM6"/>
<reference evidence="2" key="1">
    <citation type="submission" date="2019-12" db="EMBL/GenBank/DDBJ databases">
        <title>Complete genome of Terracaulis silvestris 0127_4.</title>
        <authorList>
            <person name="Vieira S."/>
            <person name="Riedel T."/>
            <person name="Sproer C."/>
            <person name="Pascual J."/>
            <person name="Boedeker C."/>
            <person name="Overmann J."/>
        </authorList>
    </citation>
    <scope>NUCLEOTIDE SEQUENCE [LARGE SCALE GENOMIC DNA]</scope>
    <source>
        <strain evidence="2">0127_4</strain>
    </source>
</reference>
<sequence length="131" mass="13379">MISKLPILAGSAAVIILMVSVAAALGFRPKALLDDATLARLAANEGASIEASVIAPDAKSALARLSGGKIMVARAMGGDVSARIAPASAVHARINGEKLSVRFADVGYPPLHMRVQTPPAWLADLVSGEGR</sequence>
<dbReference type="KEGG" id="tsv:DSM104635_01418"/>
<proteinExistence type="predicted"/>
<evidence type="ECO:0000313" key="1">
    <source>
        <dbReference type="EMBL" id="QGZ94598.1"/>
    </source>
</evidence>
<accession>A0A6I6MMM6</accession>
<dbReference type="Proteomes" id="UP000431269">
    <property type="component" value="Chromosome"/>
</dbReference>
<keyword evidence="2" id="KW-1185">Reference proteome</keyword>